<dbReference type="Gene3D" id="1.10.150.130">
    <property type="match status" value="1"/>
</dbReference>
<accession>A0A6L5YMG0</accession>
<gene>
    <name evidence="9" type="ORF">FYJ75_01015</name>
</gene>
<proteinExistence type="inferred from homology"/>
<dbReference type="InterPro" id="IPR013762">
    <property type="entry name" value="Integrase-like_cat_sf"/>
</dbReference>
<dbReference type="AlphaFoldDB" id="A0A6L5YMG0"/>
<comment type="similarity">
    <text evidence="2">Belongs to the 'phage' integrase family.</text>
</comment>
<dbReference type="Gene3D" id="1.10.443.10">
    <property type="entry name" value="Intergrase catalytic core"/>
    <property type="match status" value="1"/>
</dbReference>
<keyword evidence="10" id="KW-1185">Reference proteome</keyword>
<name>A0A6L5YMG0_9FIRM</name>
<feature type="domain" description="Tyr recombinase" evidence="7">
    <location>
        <begin position="106"/>
        <end position="251"/>
    </location>
</feature>
<dbReference type="Pfam" id="PF00589">
    <property type="entry name" value="Phage_integrase"/>
    <property type="match status" value="1"/>
</dbReference>
<evidence type="ECO:0000259" key="7">
    <source>
        <dbReference type="PROSITE" id="PS51898"/>
    </source>
</evidence>
<dbReference type="InterPro" id="IPR011010">
    <property type="entry name" value="DNA_brk_join_enz"/>
</dbReference>
<evidence type="ECO:0000256" key="6">
    <source>
        <dbReference type="PROSITE-ProRule" id="PRU01248"/>
    </source>
</evidence>
<keyword evidence="5" id="KW-0233">DNA recombination</keyword>
<feature type="domain" description="Core-binding (CB)" evidence="8">
    <location>
        <begin position="1"/>
        <end position="85"/>
    </location>
</feature>
<sequence length="251" mass="29413">MTKELELFVEYLTIEKQASHNTVISYERDLNKMVDYLQANGCRELSQVTQIRLTSYVLELEKEGMKASTISRNIAAMKAFFHFCERRKLKEDDPAEDLKAPKIEKKEAAVLSADELDRLFEQIDGTSPKELRDRSMLCLLCATGMKVEELMQLKLEDVNMQMEYVVCRDSHREKVLPFDRATKKAMERYLTYARPAFVTDNTCPWLFTNRSGKRMSRQGFWKLIKYYGEQAGIQTEITPYTLRHSSQQYRK</sequence>
<protein>
    <submittedName>
        <fullName evidence="9">Tyrosine-type recombinase/integrase</fullName>
    </submittedName>
</protein>
<dbReference type="Pfam" id="PF02899">
    <property type="entry name" value="Phage_int_SAM_1"/>
    <property type="match status" value="1"/>
</dbReference>
<dbReference type="InterPro" id="IPR004107">
    <property type="entry name" value="Integrase_SAM-like_N"/>
</dbReference>
<keyword evidence="4 6" id="KW-0238">DNA-binding</keyword>
<evidence type="ECO:0000256" key="1">
    <source>
        <dbReference type="ARBA" id="ARBA00003283"/>
    </source>
</evidence>
<evidence type="ECO:0000259" key="8">
    <source>
        <dbReference type="PROSITE" id="PS51900"/>
    </source>
</evidence>
<evidence type="ECO:0000256" key="2">
    <source>
        <dbReference type="ARBA" id="ARBA00008857"/>
    </source>
</evidence>
<organism evidence="9 10">
    <name type="scientific">Roseburia porci</name>
    <dbReference type="NCBI Taxonomy" id="2605790"/>
    <lineage>
        <taxon>Bacteria</taxon>
        <taxon>Bacillati</taxon>
        <taxon>Bacillota</taxon>
        <taxon>Clostridia</taxon>
        <taxon>Lachnospirales</taxon>
        <taxon>Lachnospiraceae</taxon>
        <taxon>Roseburia</taxon>
    </lineage>
</organism>
<reference evidence="9 10" key="1">
    <citation type="submission" date="2019-08" db="EMBL/GenBank/DDBJ databases">
        <title>In-depth cultivation of the pig gut microbiome towards novel bacterial diversity and tailored functional studies.</title>
        <authorList>
            <person name="Wylensek D."/>
            <person name="Hitch T.C.A."/>
            <person name="Clavel T."/>
        </authorList>
    </citation>
    <scope>NUCLEOTIDE SEQUENCE [LARGE SCALE GENOMIC DNA]</scope>
    <source>
        <strain evidence="9 10">MUC/MUC-530-WT-4D</strain>
    </source>
</reference>
<comment type="function">
    <text evidence="1">Site-specific tyrosine recombinase, which acts by catalyzing the cutting and rejoining of the recombining DNA molecules.</text>
</comment>
<dbReference type="PANTHER" id="PTHR30349:SF81">
    <property type="entry name" value="TYROSINE RECOMBINASE XERC"/>
    <property type="match status" value="1"/>
</dbReference>
<evidence type="ECO:0000256" key="4">
    <source>
        <dbReference type="ARBA" id="ARBA00023125"/>
    </source>
</evidence>
<keyword evidence="3" id="KW-0229">DNA integration</keyword>
<evidence type="ECO:0000313" key="10">
    <source>
        <dbReference type="Proteomes" id="UP000474024"/>
    </source>
</evidence>
<dbReference type="InterPro" id="IPR010998">
    <property type="entry name" value="Integrase_recombinase_N"/>
</dbReference>
<dbReference type="InterPro" id="IPR050090">
    <property type="entry name" value="Tyrosine_recombinase_XerCD"/>
</dbReference>
<evidence type="ECO:0000313" key="9">
    <source>
        <dbReference type="EMBL" id="MST73615.1"/>
    </source>
</evidence>
<dbReference type="EMBL" id="VUNI01000001">
    <property type="protein sequence ID" value="MST73615.1"/>
    <property type="molecule type" value="Genomic_DNA"/>
</dbReference>
<evidence type="ECO:0000256" key="3">
    <source>
        <dbReference type="ARBA" id="ARBA00022908"/>
    </source>
</evidence>
<dbReference type="Proteomes" id="UP000474024">
    <property type="component" value="Unassembled WGS sequence"/>
</dbReference>
<dbReference type="GO" id="GO:0015074">
    <property type="term" value="P:DNA integration"/>
    <property type="evidence" value="ECO:0007669"/>
    <property type="project" value="UniProtKB-KW"/>
</dbReference>
<dbReference type="InterPro" id="IPR002104">
    <property type="entry name" value="Integrase_catalytic"/>
</dbReference>
<dbReference type="PANTHER" id="PTHR30349">
    <property type="entry name" value="PHAGE INTEGRASE-RELATED"/>
    <property type="match status" value="1"/>
</dbReference>
<dbReference type="SUPFAM" id="SSF56349">
    <property type="entry name" value="DNA breaking-rejoining enzymes"/>
    <property type="match status" value="1"/>
</dbReference>
<dbReference type="RefSeq" id="WP_154427939.1">
    <property type="nucleotide sequence ID" value="NZ_VUNI01000001.1"/>
</dbReference>
<dbReference type="PROSITE" id="PS51898">
    <property type="entry name" value="TYR_RECOMBINASE"/>
    <property type="match status" value="1"/>
</dbReference>
<dbReference type="PROSITE" id="PS51900">
    <property type="entry name" value="CB"/>
    <property type="match status" value="1"/>
</dbReference>
<dbReference type="GO" id="GO:0006310">
    <property type="term" value="P:DNA recombination"/>
    <property type="evidence" value="ECO:0007669"/>
    <property type="project" value="UniProtKB-KW"/>
</dbReference>
<evidence type="ECO:0000256" key="5">
    <source>
        <dbReference type="ARBA" id="ARBA00023172"/>
    </source>
</evidence>
<dbReference type="InterPro" id="IPR044068">
    <property type="entry name" value="CB"/>
</dbReference>
<comment type="caution">
    <text evidence="9">The sequence shown here is derived from an EMBL/GenBank/DDBJ whole genome shotgun (WGS) entry which is preliminary data.</text>
</comment>
<dbReference type="GO" id="GO:0003677">
    <property type="term" value="F:DNA binding"/>
    <property type="evidence" value="ECO:0007669"/>
    <property type="project" value="UniProtKB-UniRule"/>
</dbReference>